<dbReference type="GO" id="GO:0016787">
    <property type="term" value="F:hydrolase activity"/>
    <property type="evidence" value="ECO:0007669"/>
    <property type="project" value="UniProtKB-KW"/>
</dbReference>
<evidence type="ECO:0000256" key="2">
    <source>
        <dbReference type="ARBA" id="ARBA00022722"/>
    </source>
</evidence>
<evidence type="ECO:0000256" key="4">
    <source>
        <dbReference type="ARBA" id="ARBA00022801"/>
    </source>
</evidence>
<dbReference type="GO" id="GO:0004540">
    <property type="term" value="F:RNA nuclease activity"/>
    <property type="evidence" value="ECO:0007669"/>
    <property type="project" value="InterPro"/>
</dbReference>
<dbReference type="AlphaFoldDB" id="A0A0H3C5B9"/>
<keyword evidence="8" id="KW-1185">Reference proteome</keyword>
<comment type="function">
    <text evidence="5">Toxic component of a toxin-antitoxin (TA) system. An RNase.</text>
</comment>
<dbReference type="GO" id="GO:0000287">
    <property type="term" value="F:magnesium ion binding"/>
    <property type="evidence" value="ECO:0007669"/>
    <property type="project" value="UniProtKB-UniRule"/>
</dbReference>
<dbReference type="InterPro" id="IPR029060">
    <property type="entry name" value="PIN-like_dom_sf"/>
</dbReference>
<protein>
    <recommendedName>
        <fullName evidence="5">Ribonuclease VapC</fullName>
        <shortName evidence="5">RNase VapC</shortName>
        <ecNumber evidence="5">3.1.-.-</ecNumber>
    </recommendedName>
    <alternativeName>
        <fullName evidence="5">Toxin VapC</fullName>
    </alternativeName>
</protein>
<keyword evidence="1 5" id="KW-1277">Toxin-antitoxin system</keyword>
<dbReference type="RefSeq" id="YP_002516048.1">
    <property type="nucleotide sequence ID" value="NC_011916.1"/>
</dbReference>
<dbReference type="Pfam" id="PF01850">
    <property type="entry name" value="PIN"/>
    <property type="match status" value="1"/>
</dbReference>
<dbReference type="InterPro" id="IPR002716">
    <property type="entry name" value="PIN_dom"/>
</dbReference>
<accession>A0A0H3C5B9</accession>
<sequence>MFVDASAWTAMLLEEPEAEAFREKIADAVEVTTSAIANWETIRAVARQTNRNIEAVAQELRALQLYAEAQVLLIGPAEQTAALEAHARFGKGVHPARLNMGDCFAYACATLRNTPLLYKGDDFSQTDVMAA</sequence>
<evidence type="ECO:0000259" key="6">
    <source>
        <dbReference type="Pfam" id="PF01850"/>
    </source>
</evidence>
<feature type="binding site" evidence="5">
    <location>
        <position position="4"/>
    </location>
    <ligand>
        <name>Mg(2+)</name>
        <dbReference type="ChEBI" id="CHEBI:18420"/>
    </ligand>
</feature>
<dbReference type="Proteomes" id="UP000001364">
    <property type="component" value="Chromosome"/>
</dbReference>
<dbReference type="InterPro" id="IPR022907">
    <property type="entry name" value="VapC_family"/>
</dbReference>
<dbReference type="Gene3D" id="3.40.50.1010">
    <property type="entry name" value="5'-nuclease"/>
    <property type="match status" value="1"/>
</dbReference>
<dbReference type="RefSeq" id="WP_010918525.1">
    <property type="nucleotide sequence ID" value="NC_011916.1"/>
</dbReference>
<dbReference type="GeneID" id="7330482"/>
<keyword evidence="2 5" id="KW-0540">Nuclease</keyword>
<dbReference type="GO" id="GO:0090729">
    <property type="term" value="F:toxin activity"/>
    <property type="evidence" value="ECO:0007669"/>
    <property type="project" value="UniProtKB-KW"/>
</dbReference>
<dbReference type="CDD" id="cd09871">
    <property type="entry name" value="PIN_MtVapC28-VapC30-like"/>
    <property type="match status" value="1"/>
</dbReference>
<dbReference type="PhylomeDB" id="A0A0H3C5B9"/>
<keyword evidence="4 5" id="KW-0378">Hydrolase</keyword>
<dbReference type="PATRIC" id="fig|565050.3.peg.666"/>
<evidence type="ECO:0000313" key="7">
    <source>
        <dbReference type="EMBL" id="ACL94140.1"/>
    </source>
</evidence>
<evidence type="ECO:0000256" key="5">
    <source>
        <dbReference type="HAMAP-Rule" id="MF_00265"/>
    </source>
</evidence>
<reference evidence="7 8" key="1">
    <citation type="journal article" date="2010" name="J. Bacteriol.">
        <title>The genetic basis of laboratory adaptation in Caulobacter crescentus.</title>
        <authorList>
            <person name="Marks M.E."/>
            <person name="Castro-Rojas C.M."/>
            <person name="Teiling C."/>
            <person name="Du L."/>
            <person name="Kapatral V."/>
            <person name="Walunas T.L."/>
            <person name="Crosson S."/>
        </authorList>
    </citation>
    <scope>NUCLEOTIDE SEQUENCE [LARGE SCALE GENOMIC DNA]</scope>
    <source>
        <strain evidence="8">NA1000 / CB15N</strain>
    </source>
</reference>
<keyword evidence="3 5" id="KW-0479">Metal-binding</keyword>
<comment type="cofactor">
    <cofactor evidence="5">
        <name>Mg(2+)</name>
        <dbReference type="ChEBI" id="CHEBI:18420"/>
    </cofactor>
</comment>
<dbReference type="SMR" id="A0A0H3C5B9"/>
<keyword evidence="5" id="KW-0800">Toxin</keyword>
<dbReference type="HAMAP" id="MF_00265">
    <property type="entry name" value="VapC_Nob1"/>
    <property type="match status" value="1"/>
</dbReference>
<dbReference type="SUPFAM" id="SSF88723">
    <property type="entry name" value="PIN domain-like"/>
    <property type="match status" value="1"/>
</dbReference>
<feature type="domain" description="PIN" evidence="6">
    <location>
        <begin position="1"/>
        <end position="127"/>
    </location>
</feature>
<comment type="similarity">
    <text evidence="5">Belongs to the PINc/VapC protein family.</text>
</comment>
<gene>
    <name evidence="5" type="primary">vapC</name>
    <name evidence="7" type="ordered locus">CCNA_00675</name>
</gene>
<dbReference type="OrthoDB" id="32625at2"/>
<organism evidence="7 8">
    <name type="scientific">Caulobacter vibrioides (strain NA1000 / CB15N)</name>
    <name type="common">Caulobacter crescentus</name>
    <dbReference type="NCBI Taxonomy" id="565050"/>
    <lineage>
        <taxon>Bacteria</taxon>
        <taxon>Pseudomonadati</taxon>
        <taxon>Pseudomonadota</taxon>
        <taxon>Alphaproteobacteria</taxon>
        <taxon>Caulobacterales</taxon>
        <taxon>Caulobacteraceae</taxon>
        <taxon>Caulobacter</taxon>
    </lineage>
</organism>
<dbReference type="EC" id="3.1.-.-" evidence="5"/>
<evidence type="ECO:0000313" key="8">
    <source>
        <dbReference type="Proteomes" id="UP000001364"/>
    </source>
</evidence>
<dbReference type="KEGG" id="ccs:CCNA_00675"/>
<dbReference type="HOGENOM" id="CLU_144760_0_0_5"/>
<evidence type="ECO:0000256" key="1">
    <source>
        <dbReference type="ARBA" id="ARBA00022649"/>
    </source>
</evidence>
<proteinExistence type="inferred from homology"/>
<keyword evidence="5" id="KW-0460">Magnesium</keyword>
<dbReference type="EMBL" id="CP001340">
    <property type="protein sequence ID" value="ACL94140.1"/>
    <property type="molecule type" value="Genomic_DNA"/>
</dbReference>
<feature type="binding site" evidence="5">
    <location>
        <position position="102"/>
    </location>
    <ligand>
        <name>Mg(2+)</name>
        <dbReference type="ChEBI" id="CHEBI:18420"/>
    </ligand>
</feature>
<evidence type="ECO:0000256" key="3">
    <source>
        <dbReference type="ARBA" id="ARBA00022723"/>
    </source>
</evidence>
<name>A0A0H3C5B9_CAUVN</name>